<feature type="region of interest" description="Disordered" evidence="2">
    <location>
        <begin position="745"/>
        <end position="790"/>
    </location>
</feature>
<feature type="domain" description="C3H1-type" evidence="3">
    <location>
        <begin position="3"/>
        <end position="30"/>
    </location>
</feature>
<keyword evidence="5" id="KW-1185">Reference proteome</keyword>
<name>W9CPC5_SCLBF</name>
<evidence type="ECO:0000259" key="3">
    <source>
        <dbReference type="PROSITE" id="PS50103"/>
    </source>
</evidence>
<feature type="compositionally biased region" description="Pro residues" evidence="2">
    <location>
        <begin position="574"/>
        <end position="583"/>
    </location>
</feature>
<proteinExistence type="predicted"/>
<evidence type="ECO:0000256" key="2">
    <source>
        <dbReference type="SAM" id="MobiDB-lite"/>
    </source>
</evidence>
<dbReference type="PROSITE" id="PS50103">
    <property type="entry name" value="ZF_C3H1"/>
    <property type="match status" value="1"/>
</dbReference>
<protein>
    <recommendedName>
        <fullName evidence="3">C3H1-type domain-containing protein</fullName>
    </recommendedName>
</protein>
<dbReference type="InterPro" id="IPR000571">
    <property type="entry name" value="Znf_CCCH"/>
</dbReference>
<feature type="compositionally biased region" description="Basic residues" evidence="2">
    <location>
        <begin position="404"/>
        <end position="419"/>
    </location>
</feature>
<feature type="compositionally biased region" description="Low complexity" evidence="2">
    <location>
        <begin position="749"/>
        <end position="766"/>
    </location>
</feature>
<reference evidence="4 5" key="1">
    <citation type="journal article" date="2014" name="Genome Announc.">
        <title>Draft genome sequence of Sclerotinia borealis, a psychrophilic plant pathogenic fungus.</title>
        <authorList>
            <person name="Mardanov A.V."/>
            <person name="Beletsky A.V."/>
            <person name="Kadnikov V.V."/>
            <person name="Ignatov A.N."/>
            <person name="Ravin N.V."/>
        </authorList>
    </citation>
    <scope>NUCLEOTIDE SEQUENCE [LARGE SCALE GENOMIC DNA]</scope>
    <source>
        <strain evidence="5">F-4157</strain>
    </source>
</reference>
<dbReference type="HOGENOM" id="CLU_322143_0_0_1"/>
<dbReference type="Proteomes" id="UP000019487">
    <property type="component" value="Unassembled WGS sequence"/>
</dbReference>
<gene>
    <name evidence="4" type="ORF">SBOR_0920</name>
</gene>
<feature type="compositionally biased region" description="Polar residues" evidence="2">
    <location>
        <begin position="767"/>
        <end position="787"/>
    </location>
</feature>
<feature type="compositionally biased region" description="Polar residues" evidence="2">
    <location>
        <begin position="591"/>
        <end position="608"/>
    </location>
</feature>
<feature type="compositionally biased region" description="Polar residues" evidence="2">
    <location>
        <begin position="354"/>
        <end position="369"/>
    </location>
</feature>
<comment type="caution">
    <text evidence="4">The sequence shown here is derived from an EMBL/GenBank/DDBJ whole genome shotgun (WGS) entry which is preliminary data.</text>
</comment>
<feature type="region of interest" description="Disordered" evidence="2">
    <location>
        <begin position="34"/>
        <end position="84"/>
    </location>
</feature>
<feature type="compositionally biased region" description="Basic and acidic residues" evidence="2">
    <location>
        <begin position="34"/>
        <end position="45"/>
    </location>
</feature>
<evidence type="ECO:0000256" key="1">
    <source>
        <dbReference type="PROSITE-ProRule" id="PRU00723"/>
    </source>
</evidence>
<organism evidence="4 5">
    <name type="scientific">Sclerotinia borealis (strain F-4128)</name>
    <dbReference type="NCBI Taxonomy" id="1432307"/>
    <lineage>
        <taxon>Eukaryota</taxon>
        <taxon>Fungi</taxon>
        <taxon>Dikarya</taxon>
        <taxon>Ascomycota</taxon>
        <taxon>Pezizomycotina</taxon>
        <taxon>Leotiomycetes</taxon>
        <taxon>Helotiales</taxon>
        <taxon>Sclerotiniaceae</taxon>
        <taxon>Sclerotinia</taxon>
    </lineage>
</organism>
<dbReference type="AlphaFoldDB" id="W9CPC5"/>
<keyword evidence="1" id="KW-0863">Zinc-finger</keyword>
<feature type="compositionally biased region" description="Basic and acidic residues" evidence="2">
    <location>
        <begin position="304"/>
        <end position="319"/>
    </location>
</feature>
<dbReference type="GO" id="GO:0008270">
    <property type="term" value="F:zinc ion binding"/>
    <property type="evidence" value="ECO:0007669"/>
    <property type="project" value="UniProtKB-KW"/>
</dbReference>
<feature type="compositionally biased region" description="Basic and acidic residues" evidence="2">
    <location>
        <begin position="67"/>
        <end position="81"/>
    </location>
</feature>
<feature type="compositionally biased region" description="Basic and acidic residues" evidence="2">
    <location>
        <begin position="529"/>
        <end position="542"/>
    </location>
</feature>
<keyword evidence="1" id="KW-0479">Metal-binding</keyword>
<feature type="compositionally biased region" description="Polar residues" evidence="2">
    <location>
        <begin position="543"/>
        <end position="554"/>
    </location>
</feature>
<evidence type="ECO:0000313" key="5">
    <source>
        <dbReference type="Proteomes" id="UP000019487"/>
    </source>
</evidence>
<feature type="zinc finger region" description="C3H1-type" evidence="1">
    <location>
        <begin position="3"/>
        <end position="30"/>
    </location>
</feature>
<feature type="region of interest" description="Disordered" evidence="2">
    <location>
        <begin position="304"/>
        <end position="425"/>
    </location>
</feature>
<dbReference type="EMBL" id="AYSA01000036">
    <property type="protein sequence ID" value="ESZ98682.1"/>
    <property type="molecule type" value="Genomic_DNA"/>
</dbReference>
<evidence type="ECO:0000313" key="4">
    <source>
        <dbReference type="EMBL" id="ESZ98682.1"/>
    </source>
</evidence>
<accession>W9CPC5</accession>
<feature type="compositionally biased region" description="Basic and acidic residues" evidence="2">
    <location>
        <begin position="339"/>
        <end position="348"/>
    </location>
</feature>
<keyword evidence="1" id="KW-0862">Zinc</keyword>
<feature type="region of interest" description="Disordered" evidence="2">
    <location>
        <begin position="502"/>
        <end position="608"/>
    </location>
</feature>
<sequence>MERQTRETCRHWRRGCCRFGANCQDDHFEHRFPNRGRSVLDRDSPRTLANIPRPDTPIPAAHGSHTPHPEAPEGKGGRDPADAANTLPRLLASTPTEEAPSSTPKKESFIYVDSLTGSLRFLKIECDIIRQVIEENYLNYDLNEYEILQMASDAVLKQAGTARLVADCWTYWLKKGRQESHVARDWPAEPEDVDENVMMSRRINITTTSTYAVTPDEAALRKTPTAIMVSATKPIATASALWPKEQKEFLCKVIKEKKNDQYHMSRQVFWQEVGEDMHEAGYPEGYQLFRDYWDKQGRQEFNYDEKPYFDKRPTTETVKRNNTTSRTNPPGIRYNADQKLPRDEDYTPKKGTGRRSSYSTATFQGSGKSTKARRRSLTPEDSPIQPIKNRKRASNADEHPPPRPTKKRVPSSSPKHKSPKACVPQRIESVIHNMRSNYHVKDNTAKVASQFPLELQVPTPGEKFCPSFVPKEITLPEPSRKTVQPVAPSTSHDTLSKIFTTEASATQQSERSPRKPSQPPARKVSKKASAKDTESQQPDTRKSVQPSNNDSAKATQPFDFRALPQMDFAASPEPMSPVSPPTPKKVSISKNASKQVTQSTEQKKTGFSSLAVSQTARNADALVKSVTFFEPETPQSFSAKQLSPVRKQAGSVRGKEVQTEVKPGPIIPDSAIAPVSNTVPGSAVAQTPPEVGIAIPSIVTCKTDKYGHQHHLFQGQKITHKSNEDTIFVEDNRPPTKVITRAEESALVPSATASTRSRLSATPSLTDDQSSTSDEQMVDVSQPSQATPMDWVGDRDEAEAEAAAHLITKKMLRETLEYTESQISNIQKDVLKIQGEKTETEKKLSEIELKINTLVLARDAMKGSHAGNMVELQRLEEKLEETVNYKRGLIICIESKEDA</sequence>
<dbReference type="OrthoDB" id="3542911at2759"/>